<dbReference type="EMBL" id="BNAH01000001">
    <property type="protein sequence ID" value="GHE78161.1"/>
    <property type="molecule type" value="Genomic_DNA"/>
</dbReference>
<comment type="catalytic activity">
    <reaction evidence="2">
        <text>N-terminal N-formyl-L-methionyl-[peptide] + H2O = N-terminal L-methionyl-[peptide] + formate</text>
        <dbReference type="Rhea" id="RHEA:24420"/>
        <dbReference type="Rhea" id="RHEA-COMP:10639"/>
        <dbReference type="Rhea" id="RHEA-COMP:10640"/>
        <dbReference type="ChEBI" id="CHEBI:15377"/>
        <dbReference type="ChEBI" id="CHEBI:15740"/>
        <dbReference type="ChEBI" id="CHEBI:49298"/>
        <dbReference type="ChEBI" id="CHEBI:64731"/>
        <dbReference type="EC" id="3.5.1.88"/>
    </reaction>
</comment>
<dbReference type="RefSeq" id="WP_189376258.1">
    <property type="nucleotide sequence ID" value="NZ_BNAH01000001.1"/>
</dbReference>
<proteinExistence type="inferred from homology"/>
<accession>A0ABQ3IBT0</accession>
<evidence type="ECO:0000313" key="3">
    <source>
        <dbReference type="EMBL" id="GHE78161.1"/>
    </source>
</evidence>
<name>A0ABQ3IBT0_9GAMM</name>
<comment type="function">
    <text evidence="2">Removes the formyl group from the N-terminal Met of newly synthesized proteins. Requires at least a dipeptide for an efficient rate of reaction. N-terminal L-methionine is a prerequisite for activity but the enzyme has broad specificity at other positions.</text>
</comment>
<keyword evidence="2" id="KW-0378">Hydrolase</keyword>
<evidence type="ECO:0000313" key="4">
    <source>
        <dbReference type="Proteomes" id="UP000626370"/>
    </source>
</evidence>
<dbReference type="Proteomes" id="UP000626370">
    <property type="component" value="Unassembled WGS sequence"/>
</dbReference>
<dbReference type="CDD" id="cd00487">
    <property type="entry name" value="Pep_deformylase"/>
    <property type="match status" value="1"/>
</dbReference>
<feature type="binding site" evidence="2">
    <location>
        <position position="111"/>
    </location>
    <ligand>
        <name>Fe cation</name>
        <dbReference type="ChEBI" id="CHEBI:24875"/>
    </ligand>
</feature>
<dbReference type="NCBIfam" id="NF001159">
    <property type="entry name" value="PRK00150.1-3"/>
    <property type="match status" value="1"/>
</dbReference>
<feature type="binding site" evidence="2">
    <location>
        <position position="157"/>
    </location>
    <ligand>
        <name>Fe cation</name>
        <dbReference type="ChEBI" id="CHEBI:24875"/>
    </ligand>
</feature>
<dbReference type="Gene3D" id="3.90.45.10">
    <property type="entry name" value="Peptide deformylase"/>
    <property type="match status" value="1"/>
</dbReference>
<dbReference type="HAMAP" id="MF_00163">
    <property type="entry name" value="Pep_deformylase"/>
    <property type="match status" value="1"/>
</dbReference>
<dbReference type="PANTHER" id="PTHR10458:SF22">
    <property type="entry name" value="PEPTIDE DEFORMYLASE"/>
    <property type="match status" value="1"/>
</dbReference>
<dbReference type="EC" id="3.5.1.88" evidence="2"/>
<keyword evidence="2" id="KW-0648">Protein biosynthesis</keyword>
<dbReference type="PIRSF" id="PIRSF004749">
    <property type="entry name" value="Pep_def"/>
    <property type="match status" value="1"/>
</dbReference>
<comment type="cofactor">
    <cofactor evidence="2">
        <name>Fe(2+)</name>
        <dbReference type="ChEBI" id="CHEBI:29033"/>
    </cofactor>
    <text evidence="2">Binds 1 Fe(2+) ion.</text>
</comment>
<keyword evidence="2" id="KW-0479">Metal-binding</keyword>
<organism evidence="3 4">
    <name type="scientific">Thalassotalea profundi</name>
    <dbReference type="NCBI Taxonomy" id="2036687"/>
    <lineage>
        <taxon>Bacteria</taxon>
        <taxon>Pseudomonadati</taxon>
        <taxon>Pseudomonadota</taxon>
        <taxon>Gammaproteobacteria</taxon>
        <taxon>Alteromonadales</taxon>
        <taxon>Colwelliaceae</taxon>
        <taxon>Thalassotalea</taxon>
    </lineage>
</organism>
<dbReference type="Pfam" id="PF01327">
    <property type="entry name" value="Pep_deformylase"/>
    <property type="match status" value="1"/>
</dbReference>
<reference evidence="4" key="1">
    <citation type="journal article" date="2019" name="Int. J. Syst. Evol. Microbiol.">
        <title>The Global Catalogue of Microorganisms (GCM) 10K type strain sequencing project: providing services to taxonomists for standard genome sequencing and annotation.</title>
        <authorList>
            <consortium name="The Broad Institute Genomics Platform"/>
            <consortium name="The Broad Institute Genome Sequencing Center for Infectious Disease"/>
            <person name="Wu L."/>
            <person name="Ma J."/>
        </authorList>
    </citation>
    <scope>NUCLEOTIDE SEQUENCE [LARGE SCALE GENOMIC DNA]</scope>
    <source>
        <strain evidence="4">CGMCC 1.15922</strain>
    </source>
</reference>
<dbReference type="InterPro" id="IPR036821">
    <property type="entry name" value="Peptide_deformylase_sf"/>
</dbReference>
<dbReference type="SUPFAM" id="SSF56420">
    <property type="entry name" value="Peptide deformylase"/>
    <property type="match status" value="1"/>
</dbReference>
<evidence type="ECO:0000256" key="1">
    <source>
        <dbReference type="ARBA" id="ARBA00010759"/>
    </source>
</evidence>
<dbReference type="PRINTS" id="PR01576">
    <property type="entry name" value="PDEFORMYLASE"/>
</dbReference>
<dbReference type="PANTHER" id="PTHR10458">
    <property type="entry name" value="PEPTIDE DEFORMYLASE"/>
    <property type="match status" value="1"/>
</dbReference>
<dbReference type="InterPro" id="IPR023635">
    <property type="entry name" value="Peptide_deformylase"/>
</dbReference>
<gene>
    <name evidence="2 3" type="primary">def</name>
    <name evidence="3" type="ORF">GCM10011501_02380</name>
</gene>
<sequence>MNKSHSNKRNNQLSNKIYLLGHPILSNPSSPVEDILSDETQTLIKSLLTTVEQAGGVGIAAPQIGIPKRLFIVCSKPNNRYPNAPRMQPTAIINPKIIGYKGDIIEDWEGCLSVPSLRGLVARHNTIDVEYYDIDGQKHLQEFNGFIARIFQHEIDHLNGISFVDRVSNNKNLISEEEWKRQYCS</sequence>
<comment type="caution">
    <text evidence="3">The sequence shown here is derived from an EMBL/GenBank/DDBJ whole genome shotgun (WGS) entry which is preliminary data.</text>
</comment>
<dbReference type="NCBIfam" id="TIGR00079">
    <property type="entry name" value="pept_deformyl"/>
    <property type="match status" value="1"/>
</dbReference>
<comment type="similarity">
    <text evidence="1 2">Belongs to the polypeptide deformylase family.</text>
</comment>
<evidence type="ECO:0000256" key="2">
    <source>
        <dbReference type="HAMAP-Rule" id="MF_00163"/>
    </source>
</evidence>
<keyword evidence="2" id="KW-0408">Iron</keyword>
<feature type="active site" evidence="2">
    <location>
        <position position="154"/>
    </location>
</feature>
<feature type="binding site" evidence="2">
    <location>
        <position position="153"/>
    </location>
    <ligand>
        <name>Fe cation</name>
        <dbReference type="ChEBI" id="CHEBI:24875"/>
    </ligand>
</feature>
<protein>
    <recommendedName>
        <fullName evidence="2">Peptide deformylase</fullName>
        <shortName evidence="2">PDF</shortName>
        <ecNumber evidence="2">3.5.1.88</ecNumber>
    </recommendedName>
    <alternativeName>
        <fullName evidence="2">Polypeptide deformylase</fullName>
    </alternativeName>
</protein>
<keyword evidence="4" id="KW-1185">Reference proteome</keyword>